<dbReference type="FunFam" id="3.90.950.10:FF:000005">
    <property type="entry name" value="7-methyl-GTP pyrophosphatase"/>
    <property type="match status" value="1"/>
</dbReference>
<dbReference type="GO" id="GO:0047429">
    <property type="term" value="F:nucleoside triphosphate diphosphatase activity"/>
    <property type="evidence" value="ECO:0007669"/>
    <property type="project" value="InterPro"/>
</dbReference>
<dbReference type="PANTHER" id="PTHR43213">
    <property type="entry name" value="BIFUNCTIONAL DTTP/UTP PYROPHOSPHATASE/METHYLTRANSFERASE PROTEIN-RELATED"/>
    <property type="match status" value="1"/>
</dbReference>
<keyword evidence="11" id="KW-1185">Reference proteome</keyword>
<evidence type="ECO:0000313" key="11">
    <source>
        <dbReference type="Proteomes" id="UP000295729"/>
    </source>
</evidence>
<evidence type="ECO:0000256" key="6">
    <source>
        <dbReference type="ARBA" id="ARBA00053369"/>
    </source>
</evidence>
<name>A0A4R6XDJ8_9GAMM</name>
<evidence type="ECO:0000256" key="4">
    <source>
        <dbReference type="ARBA" id="ARBA00023080"/>
    </source>
</evidence>
<dbReference type="RefSeq" id="WP_133559900.1">
    <property type="nucleotide sequence ID" value="NZ_SNZA01000001.1"/>
</dbReference>
<reference evidence="10 11" key="1">
    <citation type="submission" date="2019-03" db="EMBL/GenBank/DDBJ databases">
        <title>Genomic Encyclopedia of Type Strains, Phase IV (KMG-IV): sequencing the most valuable type-strain genomes for metagenomic binning, comparative biology and taxonomic classification.</title>
        <authorList>
            <person name="Goeker M."/>
        </authorList>
    </citation>
    <scope>NUCLEOTIDE SEQUENCE [LARGE SCALE GENOMIC DNA]</scope>
    <source>
        <strain evidence="10 11">DSM 5604</strain>
    </source>
</reference>
<dbReference type="HAMAP" id="MF_00528">
    <property type="entry name" value="Maf"/>
    <property type="match status" value="1"/>
</dbReference>
<evidence type="ECO:0000313" key="10">
    <source>
        <dbReference type="EMBL" id="TDR15277.1"/>
    </source>
</evidence>
<comment type="subcellular location">
    <subcellularLocation>
        <location evidence="1 9">Cytoplasm</location>
    </subcellularLocation>
</comment>
<dbReference type="OrthoDB" id="9813694at2"/>
<dbReference type="GO" id="GO:0009117">
    <property type="term" value="P:nucleotide metabolic process"/>
    <property type="evidence" value="ECO:0007669"/>
    <property type="project" value="UniProtKB-KW"/>
</dbReference>
<dbReference type="InterPro" id="IPR003697">
    <property type="entry name" value="Maf-like"/>
</dbReference>
<protein>
    <recommendedName>
        <fullName evidence="8 9">7-methyl-GTP pyrophosphatase</fullName>
        <shortName evidence="9">m(7)GTP pyrophosphatase</shortName>
        <ecNumber evidence="9">3.6.1.-</ecNumber>
    </recommendedName>
</protein>
<comment type="catalytic activity">
    <reaction evidence="5 9">
        <text>N(7)-methyl-GTP + H2O = N(7)-methyl-GMP + diphosphate + H(+)</text>
        <dbReference type="Rhea" id="RHEA:58744"/>
        <dbReference type="ChEBI" id="CHEBI:15377"/>
        <dbReference type="ChEBI" id="CHEBI:15378"/>
        <dbReference type="ChEBI" id="CHEBI:33019"/>
        <dbReference type="ChEBI" id="CHEBI:58285"/>
        <dbReference type="ChEBI" id="CHEBI:87133"/>
    </reaction>
</comment>
<organism evidence="10 11">
    <name type="scientific">Marinomonas communis</name>
    <dbReference type="NCBI Taxonomy" id="28254"/>
    <lineage>
        <taxon>Bacteria</taxon>
        <taxon>Pseudomonadati</taxon>
        <taxon>Pseudomonadota</taxon>
        <taxon>Gammaproteobacteria</taxon>
        <taxon>Oceanospirillales</taxon>
        <taxon>Oceanospirillaceae</taxon>
        <taxon>Marinomonas</taxon>
    </lineage>
</organism>
<comment type="caution">
    <text evidence="9">Lacks conserved residue(s) required for the propagation of feature annotation.</text>
</comment>
<feature type="site" description="Important for substrate specificity" evidence="9">
    <location>
        <position position="156"/>
    </location>
</feature>
<evidence type="ECO:0000256" key="5">
    <source>
        <dbReference type="ARBA" id="ARBA00050213"/>
    </source>
</evidence>
<dbReference type="Pfam" id="PF02545">
    <property type="entry name" value="Maf"/>
    <property type="match status" value="1"/>
</dbReference>
<dbReference type="PIRSF" id="PIRSF006305">
    <property type="entry name" value="Maf"/>
    <property type="match status" value="1"/>
</dbReference>
<evidence type="ECO:0000256" key="7">
    <source>
        <dbReference type="ARBA" id="ARBA00060749"/>
    </source>
</evidence>
<feature type="active site" description="Proton acceptor" evidence="9">
    <location>
        <position position="71"/>
    </location>
</feature>
<evidence type="ECO:0000256" key="1">
    <source>
        <dbReference type="ARBA" id="ARBA00004496"/>
    </source>
</evidence>
<keyword evidence="4 9" id="KW-0546">Nucleotide metabolism</keyword>
<dbReference type="EMBL" id="SNZA01000001">
    <property type="protein sequence ID" value="TDR15277.1"/>
    <property type="molecule type" value="Genomic_DNA"/>
</dbReference>
<comment type="similarity">
    <text evidence="7 9">Belongs to the Maf family. YceF subfamily.</text>
</comment>
<dbReference type="PANTHER" id="PTHR43213:SF10">
    <property type="entry name" value="7-METHYL-GTP PYROPHOSPHATASE"/>
    <property type="match status" value="1"/>
</dbReference>
<feature type="site" description="Important for substrate specificity" evidence="9">
    <location>
        <position position="72"/>
    </location>
</feature>
<evidence type="ECO:0000256" key="8">
    <source>
        <dbReference type="ARBA" id="ARBA00068163"/>
    </source>
</evidence>
<dbReference type="EC" id="3.6.1.-" evidence="9"/>
<accession>A0A4R6XDJ8</accession>
<dbReference type="NCBIfam" id="TIGR00172">
    <property type="entry name" value="maf"/>
    <property type="match status" value="1"/>
</dbReference>
<evidence type="ECO:0000256" key="2">
    <source>
        <dbReference type="ARBA" id="ARBA00022490"/>
    </source>
</evidence>
<comment type="caution">
    <text evidence="10">The sequence shown here is derived from an EMBL/GenBank/DDBJ whole genome shotgun (WGS) entry which is preliminary data.</text>
</comment>
<gene>
    <name evidence="10" type="ORF">C8D85_0638</name>
</gene>
<evidence type="ECO:0000256" key="3">
    <source>
        <dbReference type="ARBA" id="ARBA00022801"/>
    </source>
</evidence>
<comment type="cofactor">
    <cofactor evidence="9">
        <name>a divalent metal cation</name>
        <dbReference type="ChEBI" id="CHEBI:60240"/>
    </cofactor>
</comment>
<feature type="site" description="Important for substrate specificity" evidence="9">
    <location>
        <position position="13"/>
    </location>
</feature>
<dbReference type="Proteomes" id="UP000295729">
    <property type="component" value="Unassembled WGS sequence"/>
</dbReference>
<dbReference type="InterPro" id="IPR029001">
    <property type="entry name" value="ITPase-like_fam"/>
</dbReference>
<comment type="function">
    <text evidence="6 9">Nucleoside triphosphate pyrophosphatase that hydrolyzes 7-methyl-GTP (m(7)GTP). May have a dual role in cell division arrest and in preventing the incorporation of modified nucleotides into cellular nucleic acids.</text>
</comment>
<proteinExistence type="inferred from homology"/>
<dbReference type="AlphaFoldDB" id="A0A4R6XDJ8"/>
<evidence type="ECO:0000256" key="9">
    <source>
        <dbReference type="HAMAP-Rule" id="MF_00528"/>
    </source>
</evidence>
<sequence length="195" mass="21734">MTQKLILGSSSKYRQSLLKRLQIPFTTLSPDIDENQLPDETPENYIERITKAKAEALKSKLDDNSILITSDQCATFDGIIIGKPLTKQKACEQLQSFSGKTVTFLTGLYTYSSLSQQSRYTLSEFKVSFRELSKCEIERYIDLESPLDCAGSFKCEGLGVALFEKMEGEDPTSLVGLPLIETCKSLRQLGINPLA</sequence>
<keyword evidence="3 9" id="KW-0378">Hydrolase</keyword>
<dbReference type="Gene3D" id="3.90.950.10">
    <property type="match status" value="1"/>
</dbReference>
<dbReference type="SUPFAM" id="SSF52972">
    <property type="entry name" value="ITPase-like"/>
    <property type="match status" value="1"/>
</dbReference>
<keyword evidence="2 9" id="KW-0963">Cytoplasm</keyword>
<dbReference type="GO" id="GO:0005737">
    <property type="term" value="C:cytoplasm"/>
    <property type="evidence" value="ECO:0007669"/>
    <property type="project" value="UniProtKB-SubCell"/>
</dbReference>
<dbReference type="CDD" id="cd00555">
    <property type="entry name" value="Maf"/>
    <property type="match status" value="1"/>
</dbReference>